<dbReference type="InterPro" id="IPR050721">
    <property type="entry name" value="Trk_Ktr_HKT_K-transport"/>
</dbReference>
<evidence type="ECO:0000313" key="3">
    <source>
        <dbReference type="EMBL" id="HGK63094.1"/>
    </source>
</evidence>
<dbReference type="Pfam" id="PF02254">
    <property type="entry name" value="TrkA_N"/>
    <property type="match status" value="1"/>
</dbReference>
<dbReference type="InterPro" id="IPR036721">
    <property type="entry name" value="RCK_C_sf"/>
</dbReference>
<dbReference type="Gene3D" id="3.40.50.720">
    <property type="entry name" value="NAD(P)-binding Rossmann-like Domain"/>
    <property type="match status" value="1"/>
</dbReference>
<dbReference type="SUPFAM" id="SSF116726">
    <property type="entry name" value="TrkA C-terminal domain-like"/>
    <property type="match status" value="1"/>
</dbReference>
<feature type="domain" description="RCK C-terminal" evidence="2">
    <location>
        <begin position="133"/>
        <end position="227"/>
    </location>
</feature>
<organism evidence="3">
    <name type="scientific">candidate division WOR-3 bacterium</name>
    <dbReference type="NCBI Taxonomy" id="2052148"/>
    <lineage>
        <taxon>Bacteria</taxon>
        <taxon>Bacteria division WOR-3</taxon>
    </lineage>
</organism>
<dbReference type="InterPro" id="IPR006037">
    <property type="entry name" value="RCK_C"/>
</dbReference>
<dbReference type="PANTHER" id="PTHR43833:SF7">
    <property type="entry name" value="KTR SYSTEM POTASSIUM UPTAKE PROTEIN C"/>
    <property type="match status" value="1"/>
</dbReference>
<dbReference type="GO" id="GO:0006813">
    <property type="term" value="P:potassium ion transport"/>
    <property type="evidence" value="ECO:0007669"/>
    <property type="project" value="InterPro"/>
</dbReference>
<dbReference type="PROSITE" id="PS51202">
    <property type="entry name" value="RCK_C"/>
    <property type="match status" value="1"/>
</dbReference>
<gene>
    <name evidence="3" type="ORF">ENU74_00615</name>
</gene>
<accession>A0A7V3ZTU9</accession>
<dbReference type="InterPro" id="IPR036291">
    <property type="entry name" value="NAD(P)-bd_dom_sf"/>
</dbReference>
<dbReference type="Gene3D" id="3.30.70.1450">
    <property type="entry name" value="Regulator of K+ conductance, C-terminal domain"/>
    <property type="match status" value="1"/>
</dbReference>
<dbReference type="GO" id="GO:0008324">
    <property type="term" value="F:monoatomic cation transmembrane transporter activity"/>
    <property type="evidence" value="ECO:0007669"/>
    <property type="project" value="InterPro"/>
</dbReference>
<dbReference type="PROSITE" id="PS51201">
    <property type="entry name" value="RCK_N"/>
    <property type="match status" value="1"/>
</dbReference>
<dbReference type="PANTHER" id="PTHR43833">
    <property type="entry name" value="POTASSIUM CHANNEL PROTEIN 2-RELATED-RELATED"/>
    <property type="match status" value="1"/>
</dbReference>
<feature type="domain" description="RCK N-terminal" evidence="1">
    <location>
        <begin position="1"/>
        <end position="116"/>
    </location>
</feature>
<sequence length="227" mass="25449">MTFCVIGLGRFGSQLAKALLDEGFEVIVIDKDDERVSEFSEKASGALILDATDEKALKEAGISEVDCCVVSVGQKIDASILIVMHLKTLGVKEVVVKAVDELHAEILKRIGADKVILPEKETAVRLAKTYRSKRFFEVLEVNPEYTIVETSAPNRFANKTLKELRLREDYGITVILIKRKSPYLNEKGLPVMKEEIIVSPKGEDFIFENDILIILGKEKDLERLLKE</sequence>
<protein>
    <submittedName>
        <fullName evidence="3">TrkA family potassium uptake protein</fullName>
    </submittedName>
</protein>
<dbReference type="AlphaFoldDB" id="A0A7V3ZTU9"/>
<comment type="caution">
    <text evidence="3">The sequence shown here is derived from an EMBL/GenBank/DDBJ whole genome shotgun (WGS) entry which is preliminary data.</text>
</comment>
<evidence type="ECO:0000259" key="1">
    <source>
        <dbReference type="PROSITE" id="PS51201"/>
    </source>
</evidence>
<evidence type="ECO:0000259" key="2">
    <source>
        <dbReference type="PROSITE" id="PS51202"/>
    </source>
</evidence>
<dbReference type="Pfam" id="PF02080">
    <property type="entry name" value="TrkA_C"/>
    <property type="match status" value="1"/>
</dbReference>
<proteinExistence type="predicted"/>
<dbReference type="InterPro" id="IPR003148">
    <property type="entry name" value="RCK_N"/>
</dbReference>
<reference evidence="3" key="1">
    <citation type="journal article" date="2020" name="mSystems">
        <title>Genome- and Community-Level Interaction Insights into Carbon Utilization and Element Cycling Functions of Hydrothermarchaeota in Hydrothermal Sediment.</title>
        <authorList>
            <person name="Zhou Z."/>
            <person name="Liu Y."/>
            <person name="Xu W."/>
            <person name="Pan J."/>
            <person name="Luo Z.H."/>
            <person name="Li M."/>
        </authorList>
    </citation>
    <scope>NUCLEOTIDE SEQUENCE [LARGE SCALE GENOMIC DNA]</scope>
    <source>
        <strain evidence="3">SpSt-697</strain>
    </source>
</reference>
<dbReference type="SUPFAM" id="SSF51735">
    <property type="entry name" value="NAD(P)-binding Rossmann-fold domains"/>
    <property type="match status" value="1"/>
</dbReference>
<name>A0A7V3ZTU9_UNCW3</name>
<dbReference type="EMBL" id="DTDR01000021">
    <property type="protein sequence ID" value="HGK63094.1"/>
    <property type="molecule type" value="Genomic_DNA"/>
</dbReference>